<reference evidence="1" key="1">
    <citation type="submission" date="2022-11" db="EMBL/GenBank/DDBJ databases">
        <title>Centuries of genome instability and evolution in soft-shell clam transmissible cancer (bioRxiv).</title>
        <authorList>
            <person name="Hart S.F.M."/>
            <person name="Yonemitsu M.A."/>
            <person name="Giersch R.M."/>
            <person name="Beal B.F."/>
            <person name="Arriagada G."/>
            <person name="Davis B.W."/>
            <person name="Ostrander E.A."/>
            <person name="Goff S.P."/>
            <person name="Metzger M.J."/>
        </authorList>
    </citation>
    <scope>NUCLEOTIDE SEQUENCE</scope>
    <source>
        <strain evidence="1">MELC-2E11</strain>
        <tissue evidence="1">Siphon/mantle</tissue>
    </source>
</reference>
<sequence length="537" mass="61978">MEEFEIKTTPFLRYKHVAKFIDEHDVKCNYFLKKFHPESESSLQISHKCIPLTVQVKAFLPKQIIDVLDAKHAVRDIYTRDLENHKTEDNDSRPLIEVEGMRNGRQKVFLQTRDTNEMNSQDTESMKFECSSDEFISRVDLLLEQFALNQFKTKIEQLHRIREEIANNDISGGQTSKKRKLSIDLTTLRSGKSFHPSTESALGGESTVLDEMEHEVLTDTIRSGEALFRRRGNTTEAQEKYPVLTDEVSDGIFLTDQRIHGCGYRSRILNIFVDEQDDKQHLQIRNSIKKTLRKYNIVDFEVLFGLYKIQLFSGHVAGCEVENKFGLSGTLGGYTPRHFAEPDMDAPLEAHASVYCRGRNYSTLEIGKVVRCRGRVEYDISAAKMIVESRDTRFRNSAGEHVRSRLFRFDEGNQEERHVYIWAKGETYPRKGKIAVPYYKQRALEGHYVLMEDTSELDSKTNTFRWKRLCERGQSGAIFCSDEPNGTCAHVFSMLQGMQNYKEVDSNPNKKGLYLSFALHEGLEQLKNEISEQLELC</sequence>
<proteinExistence type="predicted"/>
<dbReference type="EMBL" id="CP111019">
    <property type="protein sequence ID" value="WAR12045.1"/>
    <property type="molecule type" value="Genomic_DNA"/>
</dbReference>
<dbReference type="Proteomes" id="UP001164746">
    <property type="component" value="Chromosome 8"/>
</dbReference>
<organism evidence="1 2">
    <name type="scientific">Mya arenaria</name>
    <name type="common">Soft-shell clam</name>
    <dbReference type="NCBI Taxonomy" id="6604"/>
    <lineage>
        <taxon>Eukaryota</taxon>
        <taxon>Metazoa</taxon>
        <taxon>Spiralia</taxon>
        <taxon>Lophotrochozoa</taxon>
        <taxon>Mollusca</taxon>
        <taxon>Bivalvia</taxon>
        <taxon>Autobranchia</taxon>
        <taxon>Heteroconchia</taxon>
        <taxon>Euheterodonta</taxon>
        <taxon>Imparidentia</taxon>
        <taxon>Neoheterodontei</taxon>
        <taxon>Myida</taxon>
        <taxon>Myoidea</taxon>
        <taxon>Myidae</taxon>
        <taxon>Mya</taxon>
    </lineage>
</organism>
<accession>A0ABY7EQA1</accession>
<name>A0ABY7EQA1_MYAAR</name>
<gene>
    <name evidence="1" type="ORF">MAR_026225</name>
</gene>
<evidence type="ECO:0000313" key="2">
    <source>
        <dbReference type="Proteomes" id="UP001164746"/>
    </source>
</evidence>
<evidence type="ECO:0000313" key="1">
    <source>
        <dbReference type="EMBL" id="WAR12045.1"/>
    </source>
</evidence>
<protein>
    <submittedName>
        <fullName evidence="1">Uncharacterized protein</fullName>
    </submittedName>
</protein>
<keyword evidence="2" id="KW-1185">Reference proteome</keyword>